<keyword evidence="6" id="KW-1185">Reference proteome</keyword>
<name>A0A7K1J319_9BIFI</name>
<dbReference type="GO" id="GO:0019698">
    <property type="term" value="P:D-galacturonate catabolic process"/>
    <property type="evidence" value="ECO:0007669"/>
    <property type="project" value="TreeGrafter"/>
</dbReference>
<dbReference type="AlphaFoldDB" id="A0A7K1J319"/>
<dbReference type="InterPro" id="IPR048332">
    <property type="entry name" value="GD_AH_C"/>
</dbReference>
<dbReference type="InterPro" id="IPR052172">
    <property type="entry name" value="UxaA_altronate/galactarate_dh"/>
</dbReference>
<dbReference type="InterPro" id="IPR044144">
    <property type="entry name" value="SAF_UxaA/GarD"/>
</dbReference>
<dbReference type="GO" id="GO:0016787">
    <property type="term" value="F:hydrolase activity"/>
    <property type="evidence" value="ECO:0007669"/>
    <property type="project" value="UniProtKB-KW"/>
</dbReference>
<keyword evidence="3" id="KW-0175">Coiled coil</keyword>
<dbReference type="RefSeq" id="WP_196424989.1">
    <property type="nucleotide sequence ID" value="NZ_WNLP01000001.1"/>
</dbReference>
<dbReference type="GO" id="GO:0016829">
    <property type="term" value="F:lyase activity"/>
    <property type="evidence" value="ECO:0007669"/>
    <property type="project" value="UniProtKB-KW"/>
</dbReference>
<keyword evidence="5" id="KW-0378">Hydrolase</keyword>
<evidence type="ECO:0000256" key="3">
    <source>
        <dbReference type="SAM" id="Coils"/>
    </source>
</evidence>
<evidence type="ECO:0000259" key="4">
    <source>
        <dbReference type="SMART" id="SM00858"/>
    </source>
</evidence>
<accession>A0A7K1J319</accession>
<evidence type="ECO:0000313" key="5">
    <source>
        <dbReference type="EMBL" id="MUH58909.1"/>
    </source>
</evidence>
<comment type="similarity">
    <text evidence="1">Belongs to the UxaA family.</text>
</comment>
<proteinExistence type="inferred from homology"/>
<dbReference type="CDD" id="cd11613">
    <property type="entry name" value="SAF_AH_GD"/>
    <property type="match status" value="1"/>
</dbReference>
<dbReference type="Proteomes" id="UP000487882">
    <property type="component" value="Unassembled WGS sequence"/>
</dbReference>
<dbReference type="Gene3D" id="2.30.130.110">
    <property type="match status" value="1"/>
</dbReference>
<dbReference type="PANTHER" id="PTHR30536">
    <property type="entry name" value="ALTRONATE/GALACTARATE DEHYDRATASE"/>
    <property type="match status" value="1"/>
</dbReference>
<reference evidence="5 6" key="1">
    <citation type="submission" date="2019-09" db="EMBL/GenBank/DDBJ databases">
        <title>Bifidobacterium canis sp. nov., isolated from the digestive tract of German Shepherd dog puppy.</title>
        <authorList>
            <person name="Bunesova V."/>
        </authorList>
    </citation>
    <scope>NUCLEOTIDE SEQUENCE [LARGE SCALE GENOMIC DNA]</scope>
    <source>
        <strain evidence="5 6">GSD1FS</strain>
    </source>
</reference>
<dbReference type="InterPro" id="IPR007392">
    <property type="entry name" value="GD_AH_second"/>
</dbReference>
<feature type="domain" description="SAF" evidence="4">
    <location>
        <begin position="64"/>
        <end position="135"/>
    </location>
</feature>
<comment type="caution">
    <text evidence="5">The sequence shown here is derived from an EMBL/GenBank/DDBJ whole genome shotgun (WGS) entry which is preliminary data.</text>
</comment>
<dbReference type="PANTHER" id="PTHR30536:SF5">
    <property type="entry name" value="ALTRONATE DEHYDRATASE"/>
    <property type="match status" value="1"/>
</dbReference>
<dbReference type="Pfam" id="PF20629">
    <property type="entry name" value="GD_AH_C"/>
    <property type="match status" value="1"/>
</dbReference>
<evidence type="ECO:0000256" key="1">
    <source>
        <dbReference type="ARBA" id="ARBA00010986"/>
    </source>
</evidence>
<dbReference type="SMART" id="SM00858">
    <property type="entry name" value="SAF"/>
    <property type="match status" value="1"/>
</dbReference>
<gene>
    <name evidence="5" type="ORF">GSD1FS_0205</name>
</gene>
<dbReference type="EMBL" id="WNLP01000001">
    <property type="protein sequence ID" value="MUH58909.1"/>
    <property type="molecule type" value="Genomic_DNA"/>
</dbReference>
<dbReference type="Pfam" id="PF04295">
    <property type="entry name" value="GD_AH_second"/>
    <property type="match status" value="1"/>
</dbReference>
<evidence type="ECO:0000256" key="2">
    <source>
        <dbReference type="ARBA" id="ARBA00023239"/>
    </source>
</evidence>
<protein>
    <submittedName>
        <fullName evidence="5">Altronate hydrolase</fullName>
    </submittedName>
</protein>
<dbReference type="Pfam" id="PF08666">
    <property type="entry name" value="SAF"/>
    <property type="match status" value="1"/>
</dbReference>
<sequence length="548" mass="59812">MSAELFTPNDRDSCASIRAAASLGNPVQGEFIHTCGDMGGRKHDYLADLPEQSGQDTIVLAPGDMVCVAAHPIHRGDTVRVGDETLTVLDDVPRGHKIALTDIPEGANVRKYGFEIGHATRPIKRGEWVHTHNLATNLGDNLSYEYHPTSNTVKPGKPTTTFQGYRRANGKVGIRNDLYIVPTVGCIDGLVETMARMFTSKHNGNGSFDSVIVARHPYGCSQLGGDLLWTQECLRGIVEHPNAGGVLIVGLGCENNQMSLFTAGLNNIDPNRIRTMICQEEDDELDRAAQLLEELNEQAKFDEREPIPMNELTVGVECGGSDGMSGITANPMVGRFAEWLVSQGGSVVLSEVPEMFGAETVLMSQARDEHVFHDIVDLINNFKGFFRKYGEKISENPSPGNKAGGITTLEDKSLGCIRKGGRCEVEDVIPYGKRVKEHGLSLMQTPGNDMVSTTAKGSAGCNLILFTTGRGTPFGCFVPTLKIATNTPLAMKKKRWIDFNAGRLLDEPMDQVDAEFRQLVMEVINGRQTCNERNAMQETVIFKDGPTE</sequence>
<keyword evidence="2" id="KW-0456">Lyase</keyword>
<dbReference type="InterPro" id="IPR013974">
    <property type="entry name" value="SAF"/>
</dbReference>
<evidence type="ECO:0000313" key="6">
    <source>
        <dbReference type="Proteomes" id="UP000487882"/>
    </source>
</evidence>
<feature type="coiled-coil region" evidence="3">
    <location>
        <begin position="278"/>
        <end position="305"/>
    </location>
</feature>
<organism evidence="5 6">
    <name type="scientific">Bifidobacterium canis</name>
    <dbReference type="NCBI Taxonomy" id="2610880"/>
    <lineage>
        <taxon>Bacteria</taxon>
        <taxon>Bacillati</taxon>
        <taxon>Actinomycetota</taxon>
        <taxon>Actinomycetes</taxon>
        <taxon>Bifidobacteriales</taxon>
        <taxon>Bifidobacteriaceae</taxon>
        <taxon>Bifidobacterium</taxon>
    </lineage>
</organism>